<reference evidence="3" key="1">
    <citation type="submission" date="2016-06" db="EMBL/GenBank/DDBJ databases">
        <title>Four novel species of enterococci isolated from chicken manure.</title>
        <authorList>
            <person name="Van Tyne D."/>
        </authorList>
    </citation>
    <scope>NUCLEOTIDE SEQUENCE [LARGE SCALE GENOMIC DNA]</scope>
    <source>
        <strain evidence="3">JM9A</strain>
    </source>
</reference>
<evidence type="ECO:0000313" key="3">
    <source>
        <dbReference type="Proteomes" id="UP001429357"/>
    </source>
</evidence>
<dbReference type="InterPro" id="IPR000683">
    <property type="entry name" value="Gfo/Idh/MocA-like_OxRdtase_N"/>
</dbReference>
<dbReference type="InterPro" id="IPR051317">
    <property type="entry name" value="Gfo/Idh/MocA_oxidoreduct"/>
</dbReference>
<sequence length="301" mass="33806">MKIGVVGIGGIAQKAYLPVYSENRHQATFLFASSNPETRQLLQANYQFQNVYGSIQEVLAEKPDGVMIHAATKVHYQLAKTCLEAGVHVFMDKPLAESFQETEELLDLAKKRGVFLMAGFNRRFVPLVANLKETADKHLLILQKNRVNEPQPVRFVVYDLLLHLVDTAVYLLEEPVLNSEGQFLVQEGLLQQVHVRLTTAKTTAFLHMDLVGGANVEHYQVTAASGQQNLSELIHLTSTSKQQRKEIRENDWESTLHKRGFQPMIEAFLAAVATGDATNLRQANIRTSHQICEQLLQEAGY</sequence>
<evidence type="ECO:0000313" key="2">
    <source>
        <dbReference type="EMBL" id="MEO1782776.1"/>
    </source>
</evidence>
<dbReference type="Gene3D" id="3.40.50.720">
    <property type="entry name" value="NAD(P)-binding Rossmann-like Domain"/>
    <property type="match status" value="1"/>
</dbReference>
<dbReference type="RefSeq" id="WP_161869819.1">
    <property type="nucleotide sequence ID" value="NZ_JAQFAM010000001.1"/>
</dbReference>
<dbReference type="Gene3D" id="3.30.360.10">
    <property type="entry name" value="Dihydrodipicolinate Reductase, domain 2"/>
    <property type="match status" value="1"/>
</dbReference>
<dbReference type="SUPFAM" id="SSF51735">
    <property type="entry name" value="NAD(P)-binding Rossmann-fold domains"/>
    <property type="match status" value="1"/>
</dbReference>
<name>A0ABV0F3Y4_9ENTE</name>
<feature type="domain" description="Gfo/Idh/MocA-like oxidoreductase N-terminal" evidence="1">
    <location>
        <begin position="1"/>
        <end position="120"/>
    </location>
</feature>
<reference evidence="2 3" key="2">
    <citation type="submission" date="2024-02" db="EMBL/GenBank/DDBJ databases">
        <title>The Genome Sequence of Enterococcus diestrammenae JM9A.</title>
        <authorList>
            <person name="Earl A."/>
            <person name="Manson A."/>
            <person name="Gilmore M."/>
            <person name="Sanders J."/>
            <person name="Shea T."/>
            <person name="Howe W."/>
            <person name="Livny J."/>
            <person name="Cuomo C."/>
            <person name="Neafsey D."/>
            <person name="Birren B."/>
        </authorList>
    </citation>
    <scope>NUCLEOTIDE SEQUENCE [LARGE SCALE GENOMIC DNA]</scope>
    <source>
        <strain evidence="2 3">JM9A</strain>
    </source>
</reference>
<dbReference type="SUPFAM" id="SSF55347">
    <property type="entry name" value="Glyceraldehyde-3-phosphate dehydrogenase-like, C-terminal domain"/>
    <property type="match status" value="1"/>
</dbReference>
<gene>
    <name evidence="2" type="ORF">BAU18_002391</name>
</gene>
<accession>A0ABV0F3Y4</accession>
<evidence type="ECO:0000259" key="1">
    <source>
        <dbReference type="Pfam" id="PF01408"/>
    </source>
</evidence>
<keyword evidence="3" id="KW-1185">Reference proteome</keyword>
<protein>
    <submittedName>
        <fullName evidence="2">Virulence factor</fullName>
    </submittedName>
</protein>
<dbReference type="Proteomes" id="UP001429357">
    <property type="component" value="Unassembled WGS sequence"/>
</dbReference>
<proteinExistence type="predicted"/>
<dbReference type="PANTHER" id="PTHR43708:SF4">
    <property type="entry name" value="OXIDOREDUCTASE YCEM-RELATED"/>
    <property type="match status" value="1"/>
</dbReference>
<organism evidence="2 3">
    <name type="scientific">Enterococcus diestrammenae</name>
    <dbReference type="NCBI Taxonomy" id="1155073"/>
    <lineage>
        <taxon>Bacteria</taxon>
        <taxon>Bacillati</taxon>
        <taxon>Bacillota</taxon>
        <taxon>Bacilli</taxon>
        <taxon>Lactobacillales</taxon>
        <taxon>Enterococcaceae</taxon>
        <taxon>Enterococcus</taxon>
    </lineage>
</organism>
<comment type="caution">
    <text evidence="2">The sequence shown here is derived from an EMBL/GenBank/DDBJ whole genome shotgun (WGS) entry which is preliminary data.</text>
</comment>
<dbReference type="Pfam" id="PF01408">
    <property type="entry name" value="GFO_IDH_MocA"/>
    <property type="match status" value="1"/>
</dbReference>
<dbReference type="InterPro" id="IPR036291">
    <property type="entry name" value="NAD(P)-bd_dom_sf"/>
</dbReference>
<dbReference type="EMBL" id="MAEI02000001">
    <property type="protein sequence ID" value="MEO1782776.1"/>
    <property type="molecule type" value="Genomic_DNA"/>
</dbReference>
<dbReference type="PANTHER" id="PTHR43708">
    <property type="entry name" value="CONSERVED EXPRESSED OXIDOREDUCTASE (EUROFUNG)"/>
    <property type="match status" value="1"/>
</dbReference>